<feature type="chain" id="PRO_5023068318" evidence="1">
    <location>
        <begin position="21"/>
        <end position="323"/>
    </location>
</feature>
<feature type="signal peptide" evidence="1">
    <location>
        <begin position="1"/>
        <end position="20"/>
    </location>
</feature>
<keyword evidence="1" id="KW-0732">Signal</keyword>
<accession>A0A5D0HYG8</accession>
<dbReference type="AlphaFoldDB" id="A0A5D0HYG8"/>
<comment type="caution">
    <text evidence="2">The sequence shown here is derived from an EMBL/GenBank/DDBJ whole genome shotgun (WGS) entry which is preliminary data.</text>
</comment>
<proteinExistence type="predicted"/>
<organism evidence="2 3">
    <name type="scientific">Seonamhaeicola marinus</name>
    <dbReference type="NCBI Taxonomy" id="1912246"/>
    <lineage>
        <taxon>Bacteria</taxon>
        <taxon>Pseudomonadati</taxon>
        <taxon>Bacteroidota</taxon>
        <taxon>Flavobacteriia</taxon>
        <taxon>Flavobacteriales</taxon>
        <taxon>Flavobacteriaceae</taxon>
    </lineage>
</organism>
<dbReference type="EMBL" id="VSDQ01000679">
    <property type="protein sequence ID" value="TYA74522.1"/>
    <property type="molecule type" value="Genomic_DNA"/>
</dbReference>
<evidence type="ECO:0000313" key="3">
    <source>
        <dbReference type="Proteomes" id="UP000323930"/>
    </source>
</evidence>
<dbReference type="RefSeq" id="WP_148543540.1">
    <property type="nucleotide sequence ID" value="NZ_VSDQ01000679.1"/>
</dbReference>
<dbReference type="OrthoDB" id="5450709at2"/>
<evidence type="ECO:0000313" key="2">
    <source>
        <dbReference type="EMBL" id="TYA74522.1"/>
    </source>
</evidence>
<keyword evidence="3" id="KW-1185">Reference proteome</keyword>
<protein>
    <submittedName>
        <fullName evidence="2">Transporter</fullName>
    </submittedName>
</protein>
<name>A0A5D0HYG8_9FLAO</name>
<evidence type="ECO:0000256" key="1">
    <source>
        <dbReference type="SAM" id="SignalP"/>
    </source>
</evidence>
<dbReference type="Proteomes" id="UP000323930">
    <property type="component" value="Unassembled WGS sequence"/>
</dbReference>
<sequence>MILKKVLSSICLLYFVSNNAQTCCSGGIPLSNNLGLPISEKGTLQIGFNYDYNNLNTLNNGTETLDDNSRLRITHSILLNTSYAITDNLSAECLFTWVNQRRKITQFGNENLDQTSGVGDAVLLLKYNFAELIGRNTDFTVGLGTKIPLGSSTETNSQGITLNADLQPGSNAWDLIYWASVSKSFDFRPSFNLSSRIVYRSTGTNDTYFNDSTYKFGNELQLFFNVSDQLLIAKSLIDTSISFKYRNAQLDKINGFDLDNTGGDWISLIPTISVNLSPNLAFLTRAEIPIYNNVDGTQLTPTYRITSGILFTLRPKPKLLTTN</sequence>
<gene>
    <name evidence="2" type="ORF">FUA24_14470</name>
</gene>
<reference evidence="2 3" key="1">
    <citation type="submission" date="2019-08" db="EMBL/GenBank/DDBJ databases">
        <title>Seonamhaeicola sediminis sp. nov., isolated from marine sediment.</title>
        <authorList>
            <person name="Cao W.R."/>
        </authorList>
    </citation>
    <scope>NUCLEOTIDE SEQUENCE [LARGE SCALE GENOMIC DNA]</scope>
    <source>
        <strain evidence="2 3">B011</strain>
    </source>
</reference>